<reference evidence="2" key="1">
    <citation type="journal article" date="2017" name="Gigascience">
        <title>The genome draft of coconut (Cocos nucifera).</title>
        <authorList>
            <person name="Xiao Y."/>
            <person name="Xu P."/>
            <person name="Fan H."/>
            <person name="Baudouin L."/>
            <person name="Xia W."/>
            <person name="Bocs S."/>
            <person name="Xu J."/>
            <person name="Li Q."/>
            <person name="Guo A."/>
            <person name="Zhou L."/>
            <person name="Li J."/>
            <person name="Wu Y."/>
            <person name="Ma Z."/>
            <person name="Armero A."/>
            <person name="Issali A.E."/>
            <person name="Liu N."/>
            <person name="Peng M."/>
            <person name="Yang Y."/>
        </authorList>
    </citation>
    <scope>NUCLEOTIDE SEQUENCE</scope>
    <source>
        <tissue evidence="2">Spear leaf of Hainan Tall coconut</tissue>
    </source>
</reference>
<accession>A0A8K0MYN1</accession>
<dbReference type="Proteomes" id="UP000797356">
    <property type="component" value="Chromosome 3"/>
</dbReference>
<protein>
    <submittedName>
        <fullName evidence="2">Putative Transposase, Ptta/En/Spm, plant</fullName>
    </submittedName>
</protein>
<dbReference type="EMBL" id="CM017874">
    <property type="protein sequence ID" value="KAG1334151.1"/>
    <property type="molecule type" value="Genomic_DNA"/>
</dbReference>
<gene>
    <name evidence="2" type="ORF">COCNU_03G002700</name>
</gene>
<sequence>MELQAQSSEEGSQALTLDQICDTVLGTRFGYVCGLGHGPKPIGSSSRNRALESSNRELREELAT</sequence>
<evidence type="ECO:0000313" key="2">
    <source>
        <dbReference type="EMBL" id="KAG1334151.1"/>
    </source>
</evidence>
<comment type="caution">
    <text evidence="2">The sequence shown here is derived from an EMBL/GenBank/DDBJ whole genome shotgun (WGS) entry which is preliminary data.</text>
</comment>
<reference evidence="2" key="2">
    <citation type="submission" date="2019-07" db="EMBL/GenBank/DDBJ databases">
        <authorList>
            <person name="Yang Y."/>
            <person name="Bocs S."/>
            <person name="Baudouin L."/>
        </authorList>
    </citation>
    <scope>NUCLEOTIDE SEQUENCE</scope>
    <source>
        <tissue evidence="2">Spear leaf of Hainan Tall coconut</tissue>
    </source>
</reference>
<dbReference type="OrthoDB" id="1921870at2759"/>
<feature type="compositionally biased region" description="Basic and acidic residues" evidence="1">
    <location>
        <begin position="54"/>
        <end position="64"/>
    </location>
</feature>
<dbReference type="AlphaFoldDB" id="A0A8K0MYN1"/>
<keyword evidence="3" id="KW-1185">Reference proteome</keyword>
<feature type="region of interest" description="Disordered" evidence="1">
    <location>
        <begin position="38"/>
        <end position="64"/>
    </location>
</feature>
<organism evidence="2 3">
    <name type="scientific">Cocos nucifera</name>
    <name type="common">Coconut palm</name>
    <dbReference type="NCBI Taxonomy" id="13894"/>
    <lineage>
        <taxon>Eukaryota</taxon>
        <taxon>Viridiplantae</taxon>
        <taxon>Streptophyta</taxon>
        <taxon>Embryophyta</taxon>
        <taxon>Tracheophyta</taxon>
        <taxon>Spermatophyta</taxon>
        <taxon>Magnoliopsida</taxon>
        <taxon>Liliopsida</taxon>
        <taxon>Arecaceae</taxon>
        <taxon>Arecoideae</taxon>
        <taxon>Cocoseae</taxon>
        <taxon>Attaleinae</taxon>
        <taxon>Cocos</taxon>
    </lineage>
</organism>
<evidence type="ECO:0000313" key="3">
    <source>
        <dbReference type="Proteomes" id="UP000797356"/>
    </source>
</evidence>
<name>A0A8K0MYN1_COCNU</name>
<proteinExistence type="predicted"/>
<evidence type="ECO:0000256" key="1">
    <source>
        <dbReference type="SAM" id="MobiDB-lite"/>
    </source>
</evidence>